<reference evidence="7 8" key="1">
    <citation type="submission" date="2016-11" db="EMBL/GenBank/DDBJ databases">
        <title>Draft Genome Sequences of Nine Cyanobacterial Strains from Diverse Habitats.</title>
        <authorList>
            <person name="Zhu T."/>
            <person name="Hou S."/>
            <person name="Lu X."/>
            <person name="Hess W.R."/>
        </authorList>
    </citation>
    <scope>NUCLEOTIDE SEQUENCE [LARGE SCALE GENOMIC DNA]</scope>
    <source>
        <strain evidence="7 8">NIES-30</strain>
    </source>
</reference>
<accession>A0A1U7IXQ0</accession>
<feature type="domain" description="HD" evidence="6">
    <location>
        <begin position="39"/>
        <end position="134"/>
    </location>
</feature>
<keyword evidence="2" id="KW-0479">Metal-binding</keyword>
<dbReference type="EMBL" id="MRCG01000039">
    <property type="protein sequence ID" value="OKH43040.1"/>
    <property type="molecule type" value="Genomic_DNA"/>
</dbReference>
<dbReference type="GO" id="GO:0046872">
    <property type="term" value="F:metal ion binding"/>
    <property type="evidence" value="ECO:0007669"/>
    <property type="project" value="UniProtKB-KW"/>
</dbReference>
<feature type="region of interest" description="Disordered" evidence="5">
    <location>
        <begin position="95"/>
        <end position="122"/>
    </location>
</feature>
<name>A0A1U7IXQ0_9CYAN</name>
<keyword evidence="8" id="KW-1185">Reference proteome</keyword>
<evidence type="ECO:0000313" key="7">
    <source>
        <dbReference type="EMBL" id="OKH43040.1"/>
    </source>
</evidence>
<evidence type="ECO:0000259" key="6">
    <source>
        <dbReference type="PROSITE" id="PS51831"/>
    </source>
</evidence>
<dbReference type="SUPFAM" id="SSF109604">
    <property type="entry name" value="HD-domain/PDEase-like"/>
    <property type="match status" value="1"/>
</dbReference>
<organism evidence="7 8">
    <name type="scientific">Phormidium tenue NIES-30</name>
    <dbReference type="NCBI Taxonomy" id="549789"/>
    <lineage>
        <taxon>Bacteria</taxon>
        <taxon>Bacillati</taxon>
        <taxon>Cyanobacteriota</taxon>
        <taxon>Cyanophyceae</taxon>
        <taxon>Oscillatoriophycideae</taxon>
        <taxon>Oscillatoriales</taxon>
        <taxon>Oscillatoriaceae</taxon>
        <taxon>Phormidium</taxon>
    </lineage>
</organism>
<evidence type="ECO:0000256" key="4">
    <source>
        <dbReference type="ARBA" id="ARBA00023211"/>
    </source>
</evidence>
<dbReference type="PROSITE" id="PS51831">
    <property type="entry name" value="HD"/>
    <property type="match status" value="1"/>
</dbReference>
<comment type="caution">
    <text evidence="7">The sequence shown here is derived from an EMBL/GenBank/DDBJ whole genome shotgun (WGS) entry which is preliminary data.</text>
</comment>
<dbReference type="GO" id="GO:0008893">
    <property type="term" value="F:guanosine-3',5'-bis(diphosphate) 3'-diphosphatase activity"/>
    <property type="evidence" value="ECO:0007669"/>
    <property type="project" value="TreeGrafter"/>
</dbReference>
<dbReference type="AlphaFoldDB" id="A0A1U7IXQ0"/>
<keyword evidence="3 7" id="KW-0378">Hydrolase</keyword>
<dbReference type="PANTHER" id="PTHR46246">
    <property type="entry name" value="GUANOSINE-3',5'-BIS(DIPHOSPHATE) 3'-PYROPHOSPHOHYDROLASE MESH1"/>
    <property type="match status" value="1"/>
</dbReference>
<dbReference type="Gene3D" id="1.10.3210.10">
    <property type="entry name" value="Hypothetical protein af1432"/>
    <property type="match status" value="1"/>
</dbReference>
<evidence type="ECO:0000256" key="3">
    <source>
        <dbReference type="ARBA" id="ARBA00022801"/>
    </source>
</evidence>
<evidence type="ECO:0000256" key="5">
    <source>
        <dbReference type="SAM" id="MobiDB-lite"/>
    </source>
</evidence>
<feature type="compositionally biased region" description="Basic and acidic residues" evidence="5">
    <location>
        <begin position="95"/>
        <end position="116"/>
    </location>
</feature>
<dbReference type="OrthoDB" id="9802385at2"/>
<dbReference type="Proteomes" id="UP000185557">
    <property type="component" value="Unassembled WGS sequence"/>
</dbReference>
<protein>
    <submittedName>
        <fullName evidence="7">Phosphohydrolase</fullName>
    </submittedName>
</protein>
<dbReference type="InterPro" id="IPR006674">
    <property type="entry name" value="HD_domain"/>
</dbReference>
<sequence length="191" mass="20894">MTSSALASAPATTALLEALHFSATKHSDQRRKDKAASPYINHPIRVAQLLASKGGVTDLVTLQAAILHDTVEDTDTTPEEIERHFGPEVRRVVEEVTDDKSLPKAERKQQQVEHSPHLSPQAKQLKIADKAANVQNITTSPPDGWSLERKREYLDWADRVVAGCRGCNPVLEAVYDEIMAQGRQALATAAA</sequence>
<evidence type="ECO:0000256" key="1">
    <source>
        <dbReference type="ARBA" id="ARBA00001936"/>
    </source>
</evidence>
<proteinExistence type="predicted"/>
<dbReference type="PANTHER" id="PTHR46246:SF1">
    <property type="entry name" value="GUANOSINE-3',5'-BIS(DIPHOSPHATE) 3'-PYROPHOSPHOHYDROLASE MESH1"/>
    <property type="match status" value="1"/>
</dbReference>
<dbReference type="InterPro" id="IPR052194">
    <property type="entry name" value="MESH1"/>
</dbReference>
<dbReference type="CDD" id="cd00077">
    <property type="entry name" value="HDc"/>
    <property type="match status" value="1"/>
</dbReference>
<dbReference type="STRING" id="549789.NIES30_25670"/>
<dbReference type="SMART" id="SM00471">
    <property type="entry name" value="HDc"/>
    <property type="match status" value="1"/>
</dbReference>
<gene>
    <name evidence="7" type="ORF">NIES30_25670</name>
</gene>
<evidence type="ECO:0000256" key="2">
    <source>
        <dbReference type="ARBA" id="ARBA00022723"/>
    </source>
</evidence>
<keyword evidence="4" id="KW-0464">Manganese</keyword>
<dbReference type="RefSeq" id="WP_073611305.1">
    <property type="nucleotide sequence ID" value="NZ_MRCG01000039.1"/>
</dbReference>
<evidence type="ECO:0000313" key="8">
    <source>
        <dbReference type="Proteomes" id="UP000185557"/>
    </source>
</evidence>
<comment type="cofactor">
    <cofactor evidence="1">
        <name>Mn(2+)</name>
        <dbReference type="ChEBI" id="CHEBI:29035"/>
    </cofactor>
</comment>
<dbReference type="FunFam" id="1.10.3210.10:FF:000012">
    <property type="entry name" value="HD domain containing 3"/>
    <property type="match status" value="1"/>
</dbReference>
<dbReference type="InterPro" id="IPR003607">
    <property type="entry name" value="HD/PDEase_dom"/>
</dbReference>
<dbReference type="Pfam" id="PF13328">
    <property type="entry name" value="HD_4"/>
    <property type="match status" value="1"/>
</dbReference>